<comment type="similarity">
    <text evidence="1 5">Belongs to the peptidase S8 family.</text>
</comment>
<feature type="active site" description="Charge relay system" evidence="5">
    <location>
        <position position="621"/>
    </location>
</feature>
<organism evidence="7 8">
    <name type="scientific">Phormidium tenue FACHB-1050</name>
    <dbReference type="NCBI Taxonomy" id="2692857"/>
    <lineage>
        <taxon>Bacteria</taxon>
        <taxon>Bacillati</taxon>
        <taxon>Cyanobacteriota</taxon>
        <taxon>Cyanophyceae</taxon>
        <taxon>Oscillatoriophycideae</taxon>
        <taxon>Oscillatoriales</taxon>
        <taxon>Oscillatoriaceae</taxon>
        <taxon>Phormidium</taxon>
    </lineage>
</organism>
<evidence type="ECO:0000256" key="3">
    <source>
        <dbReference type="ARBA" id="ARBA00022801"/>
    </source>
</evidence>
<comment type="caution">
    <text evidence="7">The sequence shown here is derived from an EMBL/GenBank/DDBJ whole genome shotgun (WGS) entry which is preliminary data.</text>
</comment>
<feature type="active site" description="Charge relay system" evidence="5">
    <location>
        <position position="434"/>
    </location>
</feature>
<evidence type="ECO:0000313" key="7">
    <source>
        <dbReference type="EMBL" id="MBD2319077.1"/>
    </source>
</evidence>
<keyword evidence="3 5" id="KW-0378">Hydrolase</keyword>
<gene>
    <name evidence="7" type="ORF">H6G05_19810</name>
</gene>
<evidence type="ECO:0000256" key="2">
    <source>
        <dbReference type="ARBA" id="ARBA00022670"/>
    </source>
</evidence>
<keyword evidence="4 5" id="KW-0720">Serine protease</keyword>
<dbReference type="Pfam" id="PF00082">
    <property type="entry name" value="Peptidase_S8"/>
    <property type="match status" value="1"/>
</dbReference>
<sequence length="720" mass="78790">MKRIISSLCFAGCLWTTAILPIEITKQAIAPIQAQETTSTAKNDSELYYLYYGQKISLRQRDNAIAVAFNTTQGIPRGSSFSEMLQRDLRGGNTRELTLTPQSAKPEIEVKAIGDRYALIEFSAETSEQEREEITRKAETRFYVASTLPVLNRNDGQDNSEAIVLPNEITVSFEPKLTSSQIQLILNRNNLQIVRPLRFTQNRYIVRSRAVMGTDILTASNQLNGITGVKSATPNFVQTLSYKFQEQRAGKINFSQESDASQYLQKLRSRYVLANNGTFFSNLLPLQWHLNSTPQRGNYSSRIDLRATEAWKNSKGGDGVVVAVIDSLIQWDHPDLIDNVYNTANAKDKLPNEVIGWDFTGKNGGDPDTRISKEEVAKLRADFQSTFQLSNAQLNKRYELWARMLKSRNPKSSEAAIATIIRNYIRGDIASEFHGTWSAGVIAAHSKNGEGVFGVAPKAKILPVRVFGLNGEISNTNLVEAVGYASDRGAQVINMSLGGLLPDQELTDQIFQILDNNPNLVIVASAGNESLDGVGFPSAIPGVLSVGSTNISGNRSFYSSFGGRLDVVAPGGETNQNALGGILTTGGTWVSGFWEKADAPKYTWEPALDPLGKYVRVQGTSFSAPNVAGVVALMRGENANINRENLIAILKRTSSYEGLEISSSDANKYRLQAAIGFSTVKDFPFVRPSGIYTAPTPISAKQYYFGSGLVNAEAAVKAVQ</sequence>
<dbReference type="InterPro" id="IPR000209">
    <property type="entry name" value="Peptidase_S8/S53_dom"/>
</dbReference>
<dbReference type="PRINTS" id="PR00723">
    <property type="entry name" value="SUBTILISIN"/>
</dbReference>
<dbReference type="SUPFAM" id="SSF52743">
    <property type="entry name" value="Subtilisin-like"/>
    <property type="match status" value="1"/>
</dbReference>
<accession>A0ABR8CE46</accession>
<dbReference type="InterPro" id="IPR036852">
    <property type="entry name" value="Peptidase_S8/S53_dom_sf"/>
</dbReference>
<dbReference type="PROSITE" id="PS51892">
    <property type="entry name" value="SUBTILASE"/>
    <property type="match status" value="1"/>
</dbReference>
<dbReference type="PANTHER" id="PTHR43806">
    <property type="entry name" value="PEPTIDASE S8"/>
    <property type="match status" value="1"/>
</dbReference>
<dbReference type="PANTHER" id="PTHR43806:SF11">
    <property type="entry name" value="CEREVISIN-RELATED"/>
    <property type="match status" value="1"/>
</dbReference>
<reference evidence="7 8" key="1">
    <citation type="journal article" date="2020" name="ISME J.">
        <title>Comparative genomics reveals insights into cyanobacterial evolution and habitat adaptation.</title>
        <authorList>
            <person name="Chen M.Y."/>
            <person name="Teng W.K."/>
            <person name="Zhao L."/>
            <person name="Hu C.X."/>
            <person name="Zhou Y.K."/>
            <person name="Han B.P."/>
            <person name="Song L.R."/>
            <person name="Shu W.S."/>
        </authorList>
    </citation>
    <scope>NUCLEOTIDE SEQUENCE [LARGE SCALE GENOMIC DNA]</scope>
    <source>
        <strain evidence="7 8">FACHB-1050</strain>
    </source>
</reference>
<evidence type="ECO:0000256" key="5">
    <source>
        <dbReference type="PROSITE-ProRule" id="PRU01240"/>
    </source>
</evidence>
<feature type="domain" description="Peptidase S8/S53" evidence="6">
    <location>
        <begin position="317"/>
        <end position="655"/>
    </location>
</feature>
<dbReference type="RefSeq" id="WP_190580695.1">
    <property type="nucleotide sequence ID" value="NZ_CAWPQU010000036.1"/>
</dbReference>
<feature type="active site" description="Charge relay system" evidence="5">
    <location>
        <position position="326"/>
    </location>
</feature>
<evidence type="ECO:0000256" key="4">
    <source>
        <dbReference type="ARBA" id="ARBA00022825"/>
    </source>
</evidence>
<dbReference type="Gene3D" id="3.40.50.200">
    <property type="entry name" value="Peptidase S8/S53 domain"/>
    <property type="match status" value="1"/>
</dbReference>
<dbReference type="InterPro" id="IPR050131">
    <property type="entry name" value="Peptidase_S8_subtilisin-like"/>
</dbReference>
<dbReference type="Proteomes" id="UP000618445">
    <property type="component" value="Unassembled WGS sequence"/>
</dbReference>
<keyword evidence="2 5" id="KW-0645">Protease</keyword>
<dbReference type="EMBL" id="JACJQY010000041">
    <property type="protein sequence ID" value="MBD2319077.1"/>
    <property type="molecule type" value="Genomic_DNA"/>
</dbReference>
<keyword evidence="8" id="KW-1185">Reference proteome</keyword>
<protein>
    <submittedName>
        <fullName evidence="7">S8 family serine peptidase</fullName>
    </submittedName>
</protein>
<dbReference type="InterPro" id="IPR023828">
    <property type="entry name" value="Peptidase_S8_Ser-AS"/>
</dbReference>
<evidence type="ECO:0000313" key="8">
    <source>
        <dbReference type="Proteomes" id="UP000618445"/>
    </source>
</evidence>
<name>A0ABR8CE46_9CYAN</name>
<evidence type="ECO:0000259" key="6">
    <source>
        <dbReference type="Pfam" id="PF00082"/>
    </source>
</evidence>
<evidence type="ECO:0000256" key="1">
    <source>
        <dbReference type="ARBA" id="ARBA00011073"/>
    </source>
</evidence>
<proteinExistence type="inferred from homology"/>
<dbReference type="PROSITE" id="PS00138">
    <property type="entry name" value="SUBTILASE_SER"/>
    <property type="match status" value="1"/>
</dbReference>
<dbReference type="InterPro" id="IPR015500">
    <property type="entry name" value="Peptidase_S8_subtilisin-rel"/>
</dbReference>